<dbReference type="OrthoDB" id="197892at2759"/>
<reference evidence="4 5" key="1">
    <citation type="submission" date="2016-11" db="EMBL/GenBank/DDBJ databases">
        <title>The macronuclear genome of Stentor coeruleus: a giant cell with tiny introns.</title>
        <authorList>
            <person name="Slabodnick M."/>
            <person name="Ruby J.G."/>
            <person name="Reiff S.B."/>
            <person name="Swart E.C."/>
            <person name="Gosai S."/>
            <person name="Prabakaran S."/>
            <person name="Witkowska E."/>
            <person name="Larue G.E."/>
            <person name="Fisher S."/>
            <person name="Freeman R.M."/>
            <person name="Gunawardena J."/>
            <person name="Chu W."/>
            <person name="Stover N.A."/>
            <person name="Gregory B.D."/>
            <person name="Nowacki M."/>
            <person name="Derisi J."/>
            <person name="Roy S.W."/>
            <person name="Marshall W.F."/>
            <person name="Sood P."/>
        </authorList>
    </citation>
    <scope>NUCLEOTIDE SEQUENCE [LARGE SCALE GENOMIC DNA]</scope>
    <source>
        <strain evidence="4">WM001</strain>
    </source>
</reference>
<dbReference type="GO" id="GO:0005227">
    <property type="term" value="F:calcium-activated cation channel activity"/>
    <property type="evidence" value="ECO:0007669"/>
    <property type="project" value="InterPro"/>
</dbReference>
<comment type="caution">
    <text evidence="4">The sequence shown here is derived from an EMBL/GenBank/DDBJ whole genome shotgun (WGS) entry which is preliminary data.</text>
</comment>
<dbReference type="Proteomes" id="UP000187209">
    <property type="component" value="Unassembled WGS sequence"/>
</dbReference>
<keyword evidence="2" id="KW-1133">Transmembrane helix</keyword>
<keyword evidence="2" id="KW-0812">Transmembrane</keyword>
<name>A0A1R2AQN1_9CILI</name>
<dbReference type="InterPro" id="IPR012677">
    <property type="entry name" value="Nucleotide-bd_a/b_plait_sf"/>
</dbReference>
<dbReference type="GO" id="GO:0003676">
    <property type="term" value="F:nucleic acid binding"/>
    <property type="evidence" value="ECO:0007669"/>
    <property type="project" value="InterPro"/>
</dbReference>
<sequence length="937" mass="108612">MEETKILVPSNKKEGQGDDIIKTVIVKSSEESLPDMGFKSGFDPFKKADMVLAEKHRRARLIRKVAEAMKNPKNEKCECCGFPIDAQSFSINCSLKEIAELGSGFPLFFLFIKILGLIFIGALCIVAIPCIIGNSLADRGDEWESDKDSWIVKSSVGNNGKSNHIYPLWQCALHVAFMASIILLYQIARRYLAQKDKEMDLEIITAKDYTVHVYGLGTDITTDDVKEFFEKYGRFDNKAAKVIKVNFPYRIKEYIDNSRRFEEINEALQMIDIYKQNNMEIPKKGCLKKVKFDEEALRKELDTINAERKKFEDDLPAGVGRDLLIGQAFVTFDTQADARAVEMKHGRQWAYRLWEWILLTFCLCCMRNRIQHRLKGHKIYARIANEPSDVFWENLEVSFQNRIKNGIKTWLATLLAVSVSFGMVYGMKILGKKQKDEYNRKDDNDSWKVRIASIWPSIIIIMINFIIARSTRYFASFERPHTVTAYNASVAIKLTIAMFFNTAVIAIIVNYDWEEDWFKPGGLITDATYILISNAIVSPIIYWMSPMVCVHKLKMKKVERAKYISQIDANAMYENPSVDIAQRYANMSKTILLTFFYAPLVPVGFFFSLGAIFLEYWVSKYLLLRRHSWPKRLSGELSGIMIQVIPWSVLAYSIMNYIYMNYLNPDESNLAFIWMLIMLGYTFLPLDSIFSCFIKRSITIWEELYANKTYEIMASEFVDDFDRSNPVTVHEGWEWLAENLYNKQALDDEKMKKIRKKEKKRTDIALKNMQYYAKNRKNVDKLEEKNFGLGVKKGMKIKGHKPEPEPVIVENSLVEIQNMVNQYRTNAINPVYQTSDNPPLHNSHQIVPNNYVQPENFPQNYNPGYSQNNNYNTGYPQGYNQYSNPPPNQNYYQSTNYNTGPVGQGYPNTNNYYPNTAYSQPQPYQPTGTYNYYRQAW</sequence>
<evidence type="ECO:0000313" key="4">
    <source>
        <dbReference type="EMBL" id="OMJ66755.1"/>
    </source>
</evidence>
<keyword evidence="5" id="KW-1185">Reference proteome</keyword>
<keyword evidence="2" id="KW-0472">Membrane</keyword>
<dbReference type="PANTHER" id="PTHR13018:SF83">
    <property type="entry name" value="RRM DOMAIN-CONTAINING PROTEIN"/>
    <property type="match status" value="1"/>
</dbReference>
<dbReference type="Pfam" id="PF14703">
    <property type="entry name" value="PHM7_cyt"/>
    <property type="match status" value="1"/>
</dbReference>
<feature type="transmembrane region" description="Helical" evidence="2">
    <location>
        <begin position="165"/>
        <end position="185"/>
    </location>
</feature>
<evidence type="ECO:0000259" key="3">
    <source>
        <dbReference type="Pfam" id="PF14703"/>
    </source>
</evidence>
<feature type="transmembrane region" description="Helical" evidence="2">
    <location>
        <begin position="639"/>
        <end position="659"/>
    </location>
</feature>
<feature type="transmembrane region" description="Helical" evidence="2">
    <location>
        <begin position="105"/>
        <end position="128"/>
    </location>
</feature>
<dbReference type="Gene3D" id="3.30.70.330">
    <property type="match status" value="1"/>
</dbReference>
<feature type="transmembrane region" description="Helical" evidence="2">
    <location>
        <begin position="523"/>
        <end position="545"/>
    </location>
</feature>
<feature type="transmembrane region" description="Helical" evidence="2">
    <location>
        <begin position="451"/>
        <end position="470"/>
    </location>
</feature>
<feature type="transmembrane region" description="Helical" evidence="2">
    <location>
        <begin position="410"/>
        <end position="430"/>
    </location>
</feature>
<dbReference type="GO" id="GO:0005886">
    <property type="term" value="C:plasma membrane"/>
    <property type="evidence" value="ECO:0007669"/>
    <property type="project" value="TreeGrafter"/>
</dbReference>
<dbReference type="InterPro" id="IPR035979">
    <property type="entry name" value="RBD_domain_sf"/>
</dbReference>
<dbReference type="EMBL" id="MPUH01001642">
    <property type="protein sequence ID" value="OMJ66755.1"/>
    <property type="molecule type" value="Genomic_DNA"/>
</dbReference>
<feature type="domain" description="CSC1/OSCA1-like cytosolic" evidence="3">
    <location>
        <begin position="208"/>
        <end position="394"/>
    </location>
</feature>
<dbReference type="InterPro" id="IPR027815">
    <property type="entry name" value="CSC1/OSCA1-like_cyt"/>
</dbReference>
<accession>A0A1R2AQN1</accession>
<evidence type="ECO:0000256" key="1">
    <source>
        <dbReference type="SAM" id="Coils"/>
    </source>
</evidence>
<proteinExistence type="predicted"/>
<protein>
    <recommendedName>
        <fullName evidence="3">CSC1/OSCA1-like cytosolic domain-containing protein</fullName>
    </recommendedName>
</protein>
<organism evidence="4 5">
    <name type="scientific">Stentor coeruleus</name>
    <dbReference type="NCBI Taxonomy" id="5963"/>
    <lineage>
        <taxon>Eukaryota</taxon>
        <taxon>Sar</taxon>
        <taxon>Alveolata</taxon>
        <taxon>Ciliophora</taxon>
        <taxon>Postciliodesmatophora</taxon>
        <taxon>Heterotrichea</taxon>
        <taxon>Heterotrichida</taxon>
        <taxon>Stentoridae</taxon>
        <taxon>Stentor</taxon>
    </lineage>
</organism>
<feature type="transmembrane region" description="Helical" evidence="2">
    <location>
        <begin position="671"/>
        <end position="694"/>
    </location>
</feature>
<feature type="transmembrane region" description="Helical" evidence="2">
    <location>
        <begin position="596"/>
        <end position="618"/>
    </location>
</feature>
<dbReference type="PANTHER" id="PTHR13018">
    <property type="entry name" value="PROBABLE MEMBRANE PROTEIN DUF221-RELATED"/>
    <property type="match status" value="1"/>
</dbReference>
<dbReference type="AlphaFoldDB" id="A0A1R2AQN1"/>
<evidence type="ECO:0000313" key="5">
    <source>
        <dbReference type="Proteomes" id="UP000187209"/>
    </source>
</evidence>
<gene>
    <name evidence="4" type="ORF">SteCoe_36299</name>
</gene>
<feature type="coiled-coil region" evidence="1">
    <location>
        <begin position="287"/>
        <end position="314"/>
    </location>
</feature>
<dbReference type="InterPro" id="IPR045122">
    <property type="entry name" value="Csc1-like"/>
</dbReference>
<feature type="transmembrane region" description="Helical" evidence="2">
    <location>
        <begin position="490"/>
        <end position="511"/>
    </location>
</feature>
<keyword evidence="1" id="KW-0175">Coiled coil</keyword>
<evidence type="ECO:0000256" key="2">
    <source>
        <dbReference type="SAM" id="Phobius"/>
    </source>
</evidence>
<dbReference type="SUPFAM" id="SSF54928">
    <property type="entry name" value="RNA-binding domain, RBD"/>
    <property type="match status" value="1"/>
</dbReference>